<dbReference type="AlphaFoldDB" id="A0A1G1VSD9"/>
<reference evidence="2 3" key="1">
    <citation type="journal article" date="2016" name="Nat. Commun.">
        <title>Thousands of microbial genomes shed light on interconnected biogeochemical processes in an aquifer system.</title>
        <authorList>
            <person name="Anantharaman K."/>
            <person name="Brown C.T."/>
            <person name="Hug L.A."/>
            <person name="Sharon I."/>
            <person name="Castelle C.J."/>
            <person name="Probst A.J."/>
            <person name="Thomas B.C."/>
            <person name="Singh A."/>
            <person name="Wilkins M.J."/>
            <person name="Karaoz U."/>
            <person name="Brodie E.L."/>
            <person name="Williams K.H."/>
            <person name="Hubbard S.S."/>
            <person name="Banfield J.F."/>
        </authorList>
    </citation>
    <scope>NUCLEOTIDE SEQUENCE [LARGE SCALE GENOMIC DNA]</scope>
</reference>
<dbReference type="SMART" id="SM00028">
    <property type="entry name" value="TPR"/>
    <property type="match status" value="2"/>
</dbReference>
<protein>
    <submittedName>
        <fullName evidence="2">Uncharacterized protein</fullName>
    </submittedName>
</protein>
<evidence type="ECO:0000313" key="3">
    <source>
        <dbReference type="Proteomes" id="UP000179233"/>
    </source>
</evidence>
<evidence type="ECO:0000313" key="2">
    <source>
        <dbReference type="EMBL" id="OGY18306.1"/>
    </source>
</evidence>
<proteinExistence type="predicted"/>
<name>A0A1G1VSD9_9BACT</name>
<accession>A0A1G1VSD9</accession>
<dbReference type="SUPFAM" id="SSF48452">
    <property type="entry name" value="TPR-like"/>
    <property type="match status" value="1"/>
</dbReference>
<dbReference type="PROSITE" id="PS50005">
    <property type="entry name" value="TPR"/>
    <property type="match status" value="1"/>
</dbReference>
<feature type="repeat" description="TPR" evidence="1">
    <location>
        <begin position="35"/>
        <end position="68"/>
    </location>
</feature>
<evidence type="ECO:0000256" key="1">
    <source>
        <dbReference type="PROSITE-ProRule" id="PRU00339"/>
    </source>
</evidence>
<dbReference type="InterPro" id="IPR019734">
    <property type="entry name" value="TPR_rpt"/>
</dbReference>
<dbReference type="InterPro" id="IPR011990">
    <property type="entry name" value="TPR-like_helical_dom_sf"/>
</dbReference>
<keyword evidence="1" id="KW-0802">TPR repeat</keyword>
<sequence>MQSLSEKAIQAALKGKWEEAVELNHQILKEDPRDLDSLNRLARAFTELGETGRAFDTYKQVLTLDKYNPIATKNLKRLKAKRPQTAENRIIKSPPIYANFLEEPGKTKTAQLVRLADADILAELKIGQSLMFDAKRRLIAVKAPEDVYIGSLPDDLSYRLRKFIHGGNRYDVFVKGLEGSNVQVFIRETQKSTRFKNIPSFPPTSHTMYYADINPSVFQEEPVDIRETGEGIDES</sequence>
<organism evidence="2 3">
    <name type="scientific">Candidatus Chisholmbacteria bacterium RIFCSPHIGHO2_01_FULL_52_32</name>
    <dbReference type="NCBI Taxonomy" id="1797591"/>
    <lineage>
        <taxon>Bacteria</taxon>
        <taxon>Candidatus Chisholmiibacteriota</taxon>
    </lineage>
</organism>
<dbReference type="Proteomes" id="UP000179233">
    <property type="component" value="Unassembled WGS sequence"/>
</dbReference>
<dbReference type="Gene3D" id="1.25.40.10">
    <property type="entry name" value="Tetratricopeptide repeat domain"/>
    <property type="match status" value="1"/>
</dbReference>
<gene>
    <name evidence="2" type="ORF">A2786_02190</name>
</gene>
<dbReference type="EMBL" id="MHCJ01000003">
    <property type="protein sequence ID" value="OGY18306.1"/>
    <property type="molecule type" value="Genomic_DNA"/>
</dbReference>
<comment type="caution">
    <text evidence="2">The sequence shown here is derived from an EMBL/GenBank/DDBJ whole genome shotgun (WGS) entry which is preliminary data.</text>
</comment>